<keyword evidence="1" id="KW-0813">Transport</keyword>
<dbReference type="InterPro" id="IPR027417">
    <property type="entry name" value="P-loop_NTPase"/>
</dbReference>
<accession>A0A6N3B9Q7</accession>
<dbReference type="SMART" id="SM00382">
    <property type="entry name" value="AAA"/>
    <property type="match status" value="1"/>
</dbReference>
<protein>
    <submittedName>
        <fullName evidence="5">Aliphatic sulfonates import ATP-binding protein SsuB</fullName>
        <ecNumber evidence="5">3.6.3.-</ecNumber>
    </submittedName>
</protein>
<gene>
    <name evidence="5" type="primary">ssuB_1</name>
    <name evidence="5" type="ORF">CTLFYP3_01201</name>
</gene>
<dbReference type="PANTHER" id="PTHR42781">
    <property type="entry name" value="SPERMIDINE/PUTRESCINE IMPORT ATP-BINDING PROTEIN POTA"/>
    <property type="match status" value="1"/>
</dbReference>
<evidence type="ECO:0000256" key="1">
    <source>
        <dbReference type="ARBA" id="ARBA00022448"/>
    </source>
</evidence>
<dbReference type="InterPro" id="IPR050093">
    <property type="entry name" value="ABC_SmlMolc_Importer"/>
</dbReference>
<feature type="domain" description="ABC transporter" evidence="4">
    <location>
        <begin position="6"/>
        <end position="225"/>
    </location>
</feature>
<dbReference type="SUPFAM" id="SSF52540">
    <property type="entry name" value="P-loop containing nucleoside triphosphate hydrolases"/>
    <property type="match status" value="1"/>
</dbReference>
<dbReference type="InterPro" id="IPR003593">
    <property type="entry name" value="AAA+_ATPase"/>
</dbReference>
<reference evidence="5" key="1">
    <citation type="submission" date="2019-11" db="EMBL/GenBank/DDBJ databases">
        <authorList>
            <person name="Feng L."/>
        </authorList>
    </citation>
    <scope>NUCLEOTIDE SEQUENCE</scope>
    <source>
        <strain evidence="5">CTertiumLFYP3</strain>
    </source>
</reference>
<sequence>MLNNLIKIKDLSVKYKEEIAIDNLSLYIEKGKSYAIIGKSGCGKTTLLYTMAGLISNYEGELEIDGETSLILQNLGLFNWFTVYKNIYLGLNKSNLSKEEKNKVVDMIIDELGLADIRNKYPKELSGGQKQRVAIARTIINNPEILLLDEATSALDSINKEMIQELLLEIKIKKNITMILVTHNIEEAVYLAEEIIVMKYGKIDNIIPNKYFGDKDIRTKNEYIEICNKVRGSLYD</sequence>
<evidence type="ECO:0000259" key="4">
    <source>
        <dbReference type="PROSITE" id="PS50893"/>
    </source>
</evidence>
<dbReference type="GO" id="GO:0016887">
    <property type="term" value="F:ATP hydrolysis activity"/>
    <property type="evidence" value="ECO:0007669"/>
    <property type="project" value="InterPro"/>
</dbReference>
<organism evidence="5">
    <name type="scientific">Clostridium tertium</name>
    <dbReference type="NCBI Taxonomy" id="1559"/>
    <lineage>
        <taxon>Bacteria</taxon>
        <taxon>Bacillati</taxon>
        <taxon>Bacillota</taxon>
        <taxon>Clostridia</taxon>
        <taxon>Eubacteriales</taxon>
        <taxon>Clostridiaceae</taxon>
        <taxon>Clostridium</taxon>
    </lineage>
</organism>
<dbReference type="InterPro" id="IPR003439">
    <property type="entry name" value="ABC_transporter-like_ATP-bd"/>
</dbReference>
<dbReference type="InterPro" id="IPR017871">
    <property type="entry name" value="ABC_transporter-like_CS"/>
</dbReference>
<keyword evidence="3 5" id="KW-0067">ATP-binding</keyword>
<dbReference type="EC" id="3.6.3.-" evidence="5"/>
<dbReference type="EMBL" id="CACRTO010000013">
    <property type="protein sequence ID" value="VYT99288.1"/>
    <property type="molecule type" value="Genomic_DNA"/>
</dbReference>
<keyword evidence="5" id="KW-0378">Hydrolase</keyword>
<name>A0A6N3B9Q7_9CLOT</name>
<keyword evidence="2" id="KW-0547">Nucleotide-binding</keyword>
<dbReference type="PROSITE" id="PS50893">
    <property type="entry name" value="ABC_TRANSPORTER_2"/>
    <property type="match status" value="1"/>
</dbReference>
<dbReference type="PANTHER" id="PTHR42781:SF4">
    <property type="entry name" value="SPERMIDINE_PUTRESCINE IMPORT ATP-BINDING PROTEIN POTA"/>
    <property type="match status" value="1"/>
</dbReference>
<dbReference type="Gene3D" id="3.40.50.300">
    <property type="entry name" value="P-loop containing nucleotide triphosphate hydrolases"/>
    <property type="match status" value="1"/>
</dbReference>
<dbReference type="PROSITE" id="PS00211">
    <property type="entry name" value="ABC_TRANSPORTER_1"/>
    <property type="match status" value="1"/>
</dbReference>
<evidence type="ECO:0000313" key="5">
    <source>
        <dbReference type="EMBL" id="VYT99288.1"/>
    </source>
</evidence>
<dbReference type="AlphaFoldDB" id="A0A6N3B9Q7"/>
<evidence type="ECO:0000256" key="3">
    <source>
        <dbReference type="ARBA" id="ARBA00022840"/>
    </source>
</evidence>
<proteinExistence type="predicted"/>
<dbReference type="Pfam" id="PF00005">
    <property type="entry name" value="ABC_tran"/>
    <property type="match status" value="1"/>
</dbReference>
<dbReference type="GO" id="GO:0005524">
    <property type="term" value="F:ATP binding"/>
    <property type="evidence" value="ECO:0007669"/>
    <property type="project" value="UniProtKB-KW"/>
</dbReference>
<evidence type="ECO:0000256" key="2">
    <source>
        <dbReference type="ARBA" id="ARBA00022741"/>
    </source>
</evidence>